<dbReference type="SUPFAM" id="SSF53056">
    <property type="entry name" value="beta-carbonic anhydrase, cab"/>
    <property type="match status" value="1"/>
</dbReference>
<evidence type="ECO:0000256" key="1">
    <source>
        <dbReference type="ARBA" id="ARBA00001947"/>
    </source>
</evidence>
<keyword evidence="5" id="KW-0456">Lyase</keyword>
<dbReference type="PANTHER" id="PTHR43175:SF3">
    <property type="entry name" value="CARBON DISULFIDE HYDROLASE"/>
    <property type="match status" value="1"/>
</dbReference>
<evidence type="ECO:0000256" key="4">
    <source>
        <dbReference type="ARBA" id="ARBA00022833"/>
    </source>
</evidence>
<keyword evidence="3" id="KW-0479">Metal-binding</keyword>
<keyword evidence="4 5" id="KW-0862">Zinc</keyword>
<dbReference type="CDD" id="cd03379">
    <property type="entry name" value="beta_CA_cladeD"/>
    <property type="match status" value="1"/>
</dbReference>
<protein>
    <recommendedName>
        <fullName evidence="5">Carbonic anhydrase</fullName>
        <ecNumber evidence="5">4.2.1.1</ecNumber>
    </recommendedName>
    <alternativeName>
        <fullName evidence="5">Carbonate dehydratase</fullName>
    </alternativeName>
</protein>
<keyword evidence="7" id="KW-1185">Reference proteome</keyword>
<dbReference type="SMART" id="SM00947">
    <property type="entry name" value="Pro_CA"/>
    <property type="match status" value="1"/>
</dbReference>
<dbReference type="EC" id="4.2.1.1" evidence="5"/>
<evidence type="ECO:0000256" key="3">
    <source>
        <dbReference type="ARBA" id="ARBA00022723"/>
    </source>
</evidence>
<dbReference type="Gene3D" id="3.40.1050.10">
    <property type="entry name" value="Carbonic anhydrase"/>
    <property type="match status" value="1"/>
</dbReference>
<dbReference type="InterPro" id="IPR001765">
    <property type="entry name" value="Carbonic_anhydrase"/>
</dbReference>
<reference evidence="6" key="1">
    <citation type="submission" date="2022-08" db="EMBL/GenBank/DDBJ databases">
        <title>A Global Phylogenomic Analysis of the Shiitake Genus Lentinula.</title>
        <authorList>
            <consortium name="DOE Joint Genome Institute"/>
            <person name="Sierra-Patev S."/>
            <person name="Min B."/>
            <person name="Naranjo-Ortiz M."/>
            <person name="Looney B."/>
            <person name="Konkel Z."/>
            <person name="Slot J.C."/>
            <person name="Sakamoto Y."/>
            <person name="Steenwyk J.L."/>
            <person name="Rokas A."/>
            <person name="Carro J."/>
            <person name="Camarero S."/>
            <person name="Ferreira P."/>
            <person name="Molpeceres G."/>
            <person name="Ruiz-Duenas F.J."/>
            <person name="Serrano A."/>
            <person name="Henrissat B."/>
            <person name="Drula E."/>
            <person name="Hughes K.W."/>
            <person name="Mata J.L."/>
            <person name="Ishikawa N.K."/>
            <person name="Vargas-Isla R."/>
            <person name="Ushijima S."/>
            <person name="Smith C.A."/>
            <person name="Ahrendt S."/>
            <person name="Andreopoulos W."/>
            <person name="He G."/>
            <person name="Labutti K."/>
            <person name="Lipzen A."/>
            <person name="Ng V."/>
            <person name="Riley R."/>
            <person name="Sandor L."/>
            <person name="Barry K."/>
            <person name="Martinez A.T."/>
            <person name="Xiao Y."/>
            <person name="Gibbons J.G."/>
            <person name="Terashima K."/>
            <person name="Grigoriev I.V."/>
            <person name="Hibbett D.S."/>
        </authorList>
    </citation>
    <scope>NUCLEOTIDE SEQUENCE</scope>
    <source>
        <strain evidence="6">RHP3577 ss4</strain>
    </source>
</reference>
<gene>
    <name evidence="6" type="ORF">C8R41DRAFT_222024</name>
</gene>
<dbReference type="Pfam" id="PF00484">
    <property type="entry name" value="Pro_CA"/>
    <property type="match status" value="1"/>
</dbReference>
<accession>A0ABQ8VPZ0</accession>
<evidence type="ECO:0000256" key="5">
    <source>
        <dbReference type="RuleBase" id="RU003956"/>
    </source>
</evidence>
<dbReference type="Proteomes" id="UP001150217">
    <property type="component" value="Unassembled WGS sequence"/>
</dbReference>
<dbReference type="InterPro" id="IPR036874">
    <property type="entry name" value="Carbonic_anhydrase_sf"/>
</dbReference>
<comment type="cofactor">
    <cofactor evidence="1">
        <name>Zn(2+)</name>
        <dbReference type="ChEBI" id="CHEBI:29105"/>
    </cofactor>
</comment>
<name>A0ABQ8VPZ0_9AGAR</name>
<comment type="caution">
    <text evidence="6">The sequence shown here is derived from an EMBL/GenBank/DDBJ whole genome shotgun (WGS) entry which is preliminary data.</text>
</comment>
<proteinExistence type="inferred from homology"/>
<dbReference type="EMBL" id="JANVFT010000022">
    <property type="protein sequence ID" value="KAJ4497279.1"/>
    <property type="molecule type" value="Genomic_DNA"/>
</dbReference>
<evidence type="ECO:0000313" key="6">
    <source>
        <dbReference type="EMBL" id="KAJ4497279.1"/>
    </source>
</evidence>
<comment type="catalytic activity">
    <reaction evidence="5">
        <text>hydrogencarbonate + H(+) = CO2 + H2O</text>
        <dbReference type="Rhea" id="RHEA:10748"/>
        <dbReference type="ChEBI" id="CHEBI:15377"/>
        <dbReference type="ChEBI" id="CHEBI:15378"/>
        <dbReference type="ChEBI" id="CHEBI:16526"/>
        <dbReference type="ChEBI" id="CHEBI:17544"/>
        <dbReference type="EC" id="4.2.1.1"/>
    </reaction>
</comment>
<dbReference type="PANTHER" id="PTHR43175">
    <property type="entry name" value="CARBONIC ANHYDRASE"/>
    <property type="match status" value="1"/>
</dbReference>
<evidence type="ECO:0000313" key="7">
    <source>
        <dbReference type="Proteomes" id="UP001150217"/>
    </source>
</evidence>
<sequence length="252" mass="27571">MPLRHLAYSLYACNNNMLSTASSSGLFPGAGLVRHCSSNTSTENSKVGSKPPIALPPTKRMAIGKILLLNFGKNLHVTCMDARINPFTQLGIKMGEAHIIRNAGGMARDALRSLIISQRLLGTREIAVYHHTGCGMATFSKPDLRSLITEDSKEGAEETVGSMIDEIDFLEWPDVFSSESSSATPVSSSIRTARVVFNDMSVKKPMEEQEDPLLASLKSEVHFLRTHPLIMRGTKVSGWVWDVGNEQATRIV</sequence>
<comment type="similarity">
    <text evidence="2 5">Belongs to the beta-class carbonic anhydrase family.</text>
</comment>
<organism evidence="6 7">
    <name type="scientific">Lentinula lateritia</name>
    <dbReference type="NCBI Taxonomy" id="40482"/>
    <lineage>
        <taxon>Eukaryota</taxon>
        <taxon>Fungi</taxon>
        <taxon>Dikarya</taxon>
        <taxon>Basidiomycota</taxon>
        <taxon>Agaricomycotina</taxon>
        <taxon>Agaricomycetes</taxon>
        <taxon>Agaricomycetidae</taxon>
        <taxon>Agaricales</taxon>
        <taxon>Marasmiineae</taxon>
        <taxon>Omphalotaceae</taxon>
        <taxon>Lentinula</taxon>
    </lineage>
</organism>
<evidence type="ECO:0000256" key="2">
    <source>
        <dbReference type="ARBA" id="ARBA00006217"/>
    </source>
</evidence>
<comment type="function">
    <text evidence="5">Reversible hydration of carbon dioxide.</text>
</comment>